<organism evidence="3 4">
    <name type="scientific">Streptomyces cinnabarinus</name>
    <dbReference type="NCBI Taxonomy" id="67287"/>
    <lineage>
        <taxon>Bacteria</taxon>
        <taxon>Bacillati</taxon>
        <taxon>Actinomycetota</taxon>
        <taxon>Actinomycetes</taxon>
        <taxon>Kitasatosporales</taxon>
        <taxon>Streptomycetaceae</taxon>
        <taxon>Streptomyces</taxon>
    </lineage>
</organism>
<feature type="compositionally biased region" description="Low complexity" evidence="1">
    <location>
        <begin position="39"/>
        <end position="60"/>
    </location>
</feature>
<feature type="signal peptide" evidence="2">
    <location>
        <begin position="1"/>
        <end position="21"/>
    </location>
</feature>
<gene>
    <name evidence="3" type="ORF">STRCI_001058</name>
</gene>
<name>A0ABY7KAK3_9ACTN</name>
<keyword evidence="2" id="KW-0732">Signal</keyword>
<evidence type="ECO:0000313" key="3">
    <source>
        <dbReference type="EMBL" id="WAZ19969.1"/>
    </source>
</evidence>
<dbReference type="Proteomes" id="UP001164439">
    <property type="component" value="Chromosome"/>
</dbReference>
<sequence>MPNIVAKFAATLALVAVPAVGVATVTLSASSGTGAQVVADEGAATPTADPTAGKDTTGWQ</sequence>
<dbReference type="EMBL" id="CP114413">
    <property type="protein sequence ID" value="WAZ19969.1"/>
    <property type="molecule type" value="Genomic_DNA"/>
</dbReference>
<feature type="chain" id="PRO_5047194766" evidence="2">
    <location>
        <begin position="22"/>
        <end position="60"/>
    </location>
</feature>
<keyword evidence="4" id="KW-1185">Reference proteome</keyword>
<reference evidence="3" key="1">
    <citation type="submission" date="2022-12" db="EMBL/GenBank/DDBJ databases">
        <authorList>
            <person name="Ruckert C."/>
            <person name="Busche T."/>
            <person name="Kalinowski J."/>
            <person name="Wittmann C."/>
        </authorList>
    </citation>
    <scope>NUCLEOTIDE SEQUENCE</scope>
    <source>
        <strain evidence="3">DSM 40467</strain>
    </source>
</reference>
<evidence type="ECO:0000256" key="1">
    <source>
        <dbReference type="SAM" id="MobiDB-lite"/>
    </source>
</evidence>
<evidence type="ECO:0000313" key="4">
    <source>
        <dbReference type="Proteomes" id="UP001164439"/>
    </source>
</evidence>
<protein>
    <submittedName>
        <fullName evidence="3">Uncharacterized protein</fullName>
    </submittedName>
</protein>
<accession>A0ABY7KAK3</accession>
<feature type="region of interest" description="Disordered" evidence="1">
    <location>
        <begin position="36"/>
        <end position="60"/>
    </location>
</feature>
<proteinExistence type="predicted"/>
<evidence type="ECO:0000256" key="2">
    <source>
        <dbReference type="SAM" id="SignalP"/>
    </source>
</evidence>
<dbReference type="RefSeq" id="WP_269657660.1">
    <property type="nucleotide sequence ID" value="NZ_CP114413.1"/>
</dbReference>